<dbReference type="OrthoDB" id="4729899at2"/>
<dbReference type="SUPFAM" id="SSF52091">
    <property type="entry name" value="SpoIIaa-like"/>
    <property type="match status" value="1"/>
</dbReference>
<sequence>MIEQLASMPAGVLGFRAVGTIEPDDYRNVLDPAVDAQVQATGKINMVYIVGDDFDRYSLGALWQDTKFGMRNPRQWGRIAVVTNHDWLRHAMAIFAPITPGQTRVFDVDQETEAIAWAAGAD</sequence>
<dbReference type="InterPro" id="IPR038396">
    <property type="entry name" value="SpoIIAA-like_sf"/>
</dbReference>
<dbReference type="STRING" id="1793.AWC04_12860"/>
<dbReference type="Proteomes" id="UP000193484">
    <property type="component" value="Unassembled WGS sequence"/>
</dbReference>
<dbReference type="InterPro" id="IPR021866">
    <property type="entry name" value="SpoIIAA-like"/>
</dbReference>
<dbReference type="Pfam" id="PF11964">
    <property type="entry name" value="SpoIIAA-like"/>
    <property type="match status" value="1"/>
</dbReference>
<dbReference type="RefSeq" id="WP_085096871.1">
    <property type="nucleotide sequence ID" value="NZ_AP022603.1"/>
</dbReference>
<organism evidence="1 2">
    <name type="scientific">Mycolicibacterium fallax</name>
    <name type="common">Mycobacterium fallax</name>
    <dbReference type="NCBI Taxonomy" id="1793"/>
    <lineage>
        <taxon>Bacteria</taxon>
        <taxon>Bacillati</taxon>
        <taxon>Actinomycetota</taxon>
        <taxon>Actinomycetes</taxon>
        <taxon>Mycobacteriales</taxon>
        <taxon>Mycobacteriaceae</taxon>
        <taxon>Mycolicibacterium</taxon>
    </lineage>
</organism>
<dbReference type="InterPro" id="IPR036513">
    <property type="entry name" value="STAS_dom_sf"/>
</dbReference>
<keyword evidence="2" id="KW-1185">Reference proteome</keyword>
<reference evidence="1 2" key="1">
    <citation type="submission" date="2016-01" db="EMBL/GenBank/DDBJ databases">
        <title>The new phylogeny of the genus Mycobacterium.</title>
        <authorList>
            <person name="Tarcisio F."/>
            <person name="Conor M."/>
            <person name="Antonella G."/>
            <person name="Elisabetta G."/>
            <person name="Giulia F.S."/>
            <person name="Sara T."/>
            <person name="Anna F."/>
            <person name="Clotilde B."/>
            <person name="Roberto B."/>
            <person name="Veronica D.S."/>
            <person name="Fabio R."/>
            <person name="Monica P."/>
            <person name="Olivier J."/>
            <person name="Enrico T."/>
            <person name="Nicola S."/>
        </authorList>
    </citation>
    <scope>NUCLEOTIDE SEQUENCE [LARGE SCALE GENOMIC DNA]</scope>
    <source>
        <strain evidence="1 2">DSM 44179</strain>
    </source>
</reference>
<dbReference type="AlphaFoldDB" id="A0A1X1R9I0"/>
<evidence type="ECO:0000313" key="1">
    <source>
        <dbReference type="EMBL" id="ORV01688.1"/>
    </source>
</evidence>
<dbReference type="EMBL" id="LQOJ01000043">
    <property type="protein sequence ID" value="ORV01688.1"/>
    <property type="molecule type" value="Genomic_DNA"/>
</dbReference>
<comment type="caution">
    <text evidence="1">The sequence shown here is derived from an EMBL/GenBank/DDBJ whole genome shotgun (WGS) entry which is preliminary data.</text>
</comment>
<protein>
    <submittedName>
        <fullName evidence="1">Uncharacterized protein</fullName>
    </submittedName>
</protein>
<name>A0A1X1R9I0_MYCFA</name>
<evidence type="ECO:0000313" key="2">
    <source>
        <dbReference type="Proteomes" id="UP000193484"/>
    </source>
</evidence>
<dbReference type="Gene3D" id="3.40.50.10600">
    <property type="entry name" value="SpoIIaa-like domains"/>
    <property type="match status" value="1"/>
</dbReference>
<accession>A0A1X1R9I0</accession>
<proteinExistence type="predicted"/>
<gene>
    <name evidence="1" type="ORF">AWC04_12860</name>
</gene>